<dbReference type="PROSITE" id="PS51354">
    <property type="entry name" value="GLUTAREDOXIN_2"/>
    <property type="match status" value="1"/>
</dbReference>
<dbReference type="OrthoDB" id="8991911at2"/>
<dbReference type="NCBIfam" id="TIGR02200">
    <property type="entry name" value="GlrX_actino"/>
    <property type="match status" value="1"/>
</dbReference>
<evidence type="ECO:0000313" key="3">
    <source>
        <dbReference type="Proteomes" id="UP000269198"/>
    </source>
</evidence>
<dbReference type="PANTHER" id="PTHR34386">
    <property type="entry name" value="GLUTAREDOXIN"/>
    <property type="match status" value="1"/>
</dbReference>
<name>A0A3N0EC75_9ACTN</name>
<dbReference type="RefSeq" id="WP_123200698.1">
    <property type="nucleotide sequence ID" value="NZ_RJMB01000006.1"/>
</dbReference>
<feature type="domain" description="Glutaredoxin" evidence="1">
    <location>
        <begin position="9"/>
        <end position="64"/>
    </location>
</feature>
<dbReference type="PANTHER" id="PTHR34386:SF1">
    <property type="entry name" value="GLUTAREDOXIN-LIKE PROTEIN NRDH"/>
    <property type="match status" value="1"/>
</dbReference>
<protein>
    <submittedName>
        <fullName evidence="2">Mycoredoxin</fullName>
    </submittedName>
</protein>
<dbReference type="InterPro" id="IPR002109">
    <property type="entry name" value="Glutaredoxin"/>
</dbReference>
<dbReference type="InterPro" id="IPR036249">
    <property type="entry name" value="Thioredoxin-like_sf"/>
</dbReference>
<dbReference type="SUPFAM" id="SSF52833">
    <property type="entry name" value="Thioredoxin-like"/>
    <property type="match status" value="1"/>
</dbReference>
<comment type="caution">
    <text evidence="2">The sequence shown here is derived from an EMBL/GenBank/DDBJ whole genome shotgun (WGS) entry which is preliminary data.</text>
</comment>
<dbReference type="InterPro" id="IPR011915">
    <property type="entry name" value="GlrX_actino"/>
</dbReference>
<dbReference type="CDD" id="cd02976">
    <property type="entry name" value="NrdH"/>
    <property type="match status" value="1"/>
</dbReference>
<dbReference type="Gene3D" id="3.40.30.10">
    <property type="entry name" value="Glutaredoxin"/>
    <property type="match status" value="1"/>
</dbReference>
<reference evidence="2 3" key="1">
    <citation type="submission" date="2018-11" db="EMBL/GenBank/DDBJ databases">
        <title>The genome draft of YIM 96095.</title>
        <authorList>
            <person name="Tang S.-K."/>
            <person name="Chunyu W.-X."/>
            <person name="Feng Y.-Z."/>
        </authorList>
    </citation>
    <scope>NUCLEOTIDE SEQUENCE [LARGE SCALE GENOMIC DNA]</scope>
    <source>
        <strain evidence="2 3">YIM 96095</strain>
    </source>
</reference>
<proteinExistence type="predicted"/>
<dbReference type="GO" id="GO:0045454">
    <property type="term" value="P:cell redox homeostasis"/>
    <property type="evidence" value="ECO:0007669"/>
    <property type="project" value="TreeGrafter"/>
</dbReference>
<dbReference type="Proteomes" id="UP000269198">
    <property type="component" value="Unassembled WGS sequence"/>
</dbReference>
<dbReference type="Pfam" id="PF00462">
    <property type="entry name" value="Glutaredoxin"/>
    <property type="match status" value="1"/>
</dbReference>
<dbReference type="InterPro" id="IPR051548">
    <property type="entry name" value="Grx-like_ET"/>
</dbReference>
<evidence type="ECO:0000259" key="1">
    <source>
        <dbReference type="Pfam" id="PF00462"/>
    </source>
</evidence>
<dbReference type="AlphaFoldDB" id="A0A3N0EC75"/>
<dbReference type="GO" id="GO:0009055">
    <property type="term" value="F:electron transfer activity"/>
    <property type="evidence" value="ECO:0007669"/>
    <property type="project" value="TreeGrafter"/>
</dbReference>
<organism evidence="2 3">
    <name type="scientific">Halostreptopolyspora alba</name>
    <dbReference type="NCBI Taxonomy" id="2487137"/>
    <lineage>
        <taxon>Bacteria</taxon>
        <taxon>Bacillati</taxon>
        <taxon>Actinomycetota</taxon>
        <taxon>Actinomycetes</taxon>
        <taxon>Streptosporangiales</taxon>
        <taxon>Nocardiopsidaceae</taxon>
        <taxon>Halostreptopolyspora</taxon>
    </lineage>
</organism>
<keyword evidence="3" id="KW-1185">Reference proteome</keyword>
<dbReference type="EMBL" id="RJMB01000006">
    <property type="protein sequence ID" value="RNL85441.1"/>
    <property type="molecule type" value="Genomic_DNA"/>
</dbReference>
<sequence>MTTSTTAQVTMYSTPWCGFCKRLKSQLAREGIEIREVDIERDPSAAEYVMEVNGGNQTVPTLVYADGTTMTNPSLAQVKEKLAEQ</sequence>
<evidence type="ECO:0000313" key="2">
    <source>
        <dbReference type="EMBL" id="RNL85441.1"/>
    </source>
</evidence>
<gene>
    <name evidence="2" type="ORF">EFW17_08075</name>
</gene>
<accession>A0A3N0EC75</accession>